<dbReference type="Gene3D" id="2.40.10.190">
    <property type="entry name" value="translation elongation factor selb, chain A, domain 4"/>
    <property type="match status" value="1"/>
</dbReference>
<reference evidence="4 5" key="1">
    <citation type="submission" date="2019-06" db="EMBL/GenBank/DDBJ databases">
        <authorList>
            <person name="Palmer J.M."/>
        </authorList>
    </citation>
    <scope>NUCLEOTIDE SEQUENCE [LARGE SCALE GENOMIC DNA]</scope>
    <source>
        <strain evidence="4 5">TWF703</strain>
    </source>
</reference>
<comment type="similarity">
    <text evidence="1">Belongs to the eukaryotic ribosomal protein eL33 family.</text>
</comment>
<dbReference type="InterPro" id="IPR018266">
    <property type="entry name" value="Ribosomal_eL33_CS"/>
</dbReference>
<keyword evidence="2 4" id="KW-0689">Ribosomal protein</keyword>
<dbReference type="HAMAP" id="MF_00573">
    <property type="entry name" value="Ribosomal_eL33"/>
    <property type="match status" value="1"/>
</dbReference>
<evidence type="ECO:0000256" key="2">
    <source>
        <dbReference type="ARBA" id="ARBA00022980"/>
    </source>
</evidence>
<protein>
    <submittedName>
        <fullName evidence="4">60S ribosomal protein L33A</fullName>
    </submittedName>
</protein>
<dbReference type="PROSITE" id="PS01105">
    <property type="entry name" value="RIBOSOMAL_L35AE"/>
    <property type="match status" value="1"/>
</dbReference>
<sequence length="138" mass="15774">MAVEAEKNFTDEEDGDIGDRRMAMMAMMKELQLKLRLLIVRGKHLSYQRGKRNTDPNTSLIKIEGVDSTEDAQFYLGKRVAYVYRSKKAIRGSKIRVIWGKITRPHGNNGVVRSKFRNNLPPSSFGATLRIMLYPSNI</sequence>
<dbReference type="Pfam" id="PF01247">
    <property type="entry name" value="Ribosomal_L35Ae"/>
    <property type="match status" value="1"/>
</dbReference>
<gene>
    <name evidence="4" type="primary">RPL33A</name>
    <name evidence="4" type="ORF">TWF703_010068</name>
</gene>
<dbReference type="InterPro" id="IPR001780">
    <property type="entry name" value="Ribosomal_eL33"/>
</dbReference>
<dbReference type="InterPro" id="IPR009000">
    <property type="entry name" value="Transl_B-barrel_sf"/>
</dbReference>
<dbReference type="AlphaFoldDB" id="A0A7C8JJI5"/>
<evidence type="ECO:0000256" key="1">
    <source>
        <dbReference type="ARBA" id="ARBA00009269"/>
    </source>
</evidence>
<evidence type="ECO:0000256" key="3">
    <source>
        <dbReference type="ARBA" id="ARBA00023274"/>
    </source>
</evidence>
<dbReference type="EMBL" id="WIQZ01000079">
    <property type="protein sequence ID" value="KAF3127120.1"/>
    <property type="molecule type" value="Genomic_DNA"/>
</dbReference>
<comment type="caution">
    <text evidence="4">The sequence shown here is derived from an EMBL/GenBank/DDBJ whole genome shotgun (WGS) entry which is preliminary data.</text>
</comment>
<dbReference type="GO" id="GO:0006412">
    <property type="term" value="P:translation"/>
    <property type="evidence" value="ECO:0007669"/>
    <property type="project" value="InterPro"/>
</dbReference>
<dbReference type="GO" id="GO:0005840">
    <property type="term" value="C:ribosome"/>
    <property type="evidence" value="ECO:0007669"/>
    <property type="project" value="UniProtKB-KW"/>
</dbReference>
<evidence type="ECO:0000313" key="5">
    <source>
        <dbReference type="Proteomes" id="UP000480548"/>
    </source>
</evidence>
<dbReference type="GO" id="GO:0003735">
    <property type="term" value="F:structural constituent of ribosome"/>
    <property type="evidence" value="ECO:0007669"/>
    <property type="project" value="InterPro"/>
</dbReference>
<accession>A0A7C8JJI5</accession>
<organism evidence="4 5">
    <name type="scientific">Orbilia oligospora</name>
    <name type="common">Nematode-trapping fungus</name>
    <name type="synonym">Arthrobotrys oligospora</name>
    <dbReference type="NCBI Taxonomy" id="2813651"/>
    <lineage>
        <taxon>Eukaryota</taxon>
        <taxon>Fungi</taxon>
        <taxon>Dikarya</taxon>
        <taxon>Ascomycota</taxon>
        <taxon>Pezizomycotina</taxon>
        <taxon>Orbiliomycetes</taxon>
        <taxon>Orbiliales</taxon>
        <taxon>Orbiliaceae</taxon>
        <taxon>Orbilia</taxon>
    </lineage>
</organism>
<keyword evidence="3" id="KW-0687">Ribonucleoprotein</keyword>
<dbReference type="InterPro" id="IPR038661">
    <property type="entry name" value="Ribosomal_eL33_sf"/>
</dbReference>
<evidence type="ECO:0000313" key="4">
    <source>
        <dbReference type="EMBL" id="KAF3127120.1"/>
    </source>
</evidence>
<name>A0A7C8JJI5_ORBOL</name>
<dbReference type="SUPFAM" id="SSF50447">
    <property type="entry name" value="Translation proteins"/>
    <property type="match status" value="1"/>
</dbReference>
<proteinExistence type="inferred from homology"/>
<dbReference type="Proteomes" id="UP000480548">
    <property type="component" value="Unassembled WGS sequence"/>
</dbReference>
<dbReference type="PANTHER" id="PTHR10902">
    <property type="entry name" value="60S RIBOSOMAL PROTEIN L35A"/>
    <property type="match status" value="1"/>
</dbReference>
<dbReference type="FunFam" id="2.40.10.190:FF:000001">
    <property type="entry name" value="60S ribosomal protein L35a"/>
    <property type="match status" value="1"/>
</dbReference>
<dbReference type="GO" id="GO:1990904">
    <property type="term" value="C:ribonucleoprotein complex"/>
    <property type="evidence" value="ECO:0007669"/>
    <property type="project" value="UniProtKB-KW"/>
</dbReference>